<comment type="caution">
    <text evidence="5">The sequence shown here is derived from an EMBL/GenBank/DDBJ whole genome shotgun (WGS) entry which is preliminary data.</text>
</comment>
<sequence length="102" mass="11299">MDSFVELYRAANVLEANAVKGALEHDGILVRTLGEALGGAAGELPMESQEIRLLVEQQQRDKALQVLRRYQQSLAPWPCSDCGEQNDGHFEICWRCGAEPEA</sequence>
<dbReference type="Pfam" id="PF09413">
    <property type="entry name" value="DUF2007"/>
    <property type="match status" value="1"/>
</dbReference>
<gene>
    <name evidence="5" type="ORF">GCM10023333_32440</name>
</gene>
<evidence type="ECO:0000259" key="4">
    <source>
        <dbReference type="PROSITE" id="PS01358"/>
    </source>
</evidence>
<dbReference type="InterPro" id="IPR018551">
    <property type="entry name" value="DUF2007"/>
</dbReference>
<organism evidence="5 6">
    <name type="scientific">Ferrimonas pelagia</name>
    <dbReference type="NCBI Taxonomy" id="1177826"/>
    <lineage>
        <taxon>Bacteria</taxon>
        <taxon>Pseudomonadati</taxon>
        <taxon>Pseudomonadota</taxon>
        <taxon>Gammaproteobacteria</taxon>
        <taxon>Alteromonadales</taxon>
        <taxon>Ferrimonadaceae</taxon>
        <taxon>Ferrimonas</taxon>
    </lineage>
</organism>
<evidence type="ECO:0000313" key="5">
    <source>
        <dbReference type="EMBL" id="GAA4896651.1"/>
    </source>
</evidence>
<dbReference type="Gene3D" id="3.30.70.790">
    <property type="entry name" value="UreE, C-terminal domain"/>
    <property type="match status" value="1"/>
</dbReference>
<evidence type="ECO:0000313" key="6">
    <source>
        <dbReference type="Proteomes" id="UP001499988"/>
    </source>
</evidence>
<reference evidence="6" key="1">
    <citation type="journal article" date="2019" name="Int. J. Syst. Evol. Microbiol.">
        <title>The Global Catalogue of Microorganisms (GCM) 10K type strain sequencing project: providing services to taxonomists for standard genome sequencing and annotation.</title>
        <authorList>
            <consortium name="The Broad Institute Genomics Platform"/>
            <consortium name="The Broad Institute Genome Sequencing Center for Infectious Disease"/>
            <person name="Wu L."/>
            <person name="Ma J."/>
        </authorList>
    </citation>
    <scope>NUCLEOTIDE SEQUENCE [LARGE SCALE GENOMIC DNA]</scope>
    <source>
        <strain evidence="6">JCM 18401</strain>
    </source>
</reference>
<evidence type="ECO:0000256" key="1">
    <source>
        <dbReference type="ARBA" id="ARBA00022723"/>
    </source>
</evidence>
<feature type="domain" description="RanBP2-type" evidence="4">
    <location>
        <begin position="77"/>
        <end position="96"/>
    </location>
</feature>
<proteinExistence type="predicted"/>
<evidence type="ECO:0000256" key="2">
    <source>
        <dbReference type="ARBA" id="ARBA00022771"/>
    </source>
</evidence>
<dbReference type="EMBL" id="BAABJZ010000097">
    <property type="protein sequence ID" value="GAA4896651.1"/>
    <property type="molecule type" value="Genomic_DNA"/>
</dbReference>
<dbReference type="InterPro" id="IPR011322">
    <property type="entry name" value="N-reg_PII-like_a/b"/>
</dbReference>
<keyword evidence="1" id="KW-0479">Metal-binding</keyword>
<dbReference type="SUPFAM" id="SSF54913">
    <property type="entry name" value="GlnB-like"/>
    <property type="match status" value="1"/>
</dbReference>
<dbReference type="InterPro" id="IPR001876">
    <property type="entry name" value="Znf_RanBP2"/>
</dbReference>
<name>A0ABP9FA06_9GAMM</name>
<keyword evidence="2" id="KW-0863">Zinc-finger</keyword>
<dbReference type="PROSITE" id="PS01358">
    <property type="entry name" value="ZF_RANBP2_1"/>
    <property type="match status" value="1"/>
</dbReference>
<evidence type="ECO:0000256" key="3">
    <source>
        <dbReference type="ARBA" id="ARBA00022833"/>
    </source>
</evidence>
<dbReference type="Proteomes" id="UP001499988">
    <property type="component" value="Unassembled WGS sequence"/>
</dbReference>
<keyword evidence="3" id="KW-0862">Zinc</keyword>
<protein>
    <submittedName>
        <fullName evidence="5">DUF2007 domain-containing protein</fullName>
    </submittedName>
</protein>
<keyword evidence="6" id="KW-1185">Reference proteome</keyword>
<dbReference type="RefSeq" id="WP_345336502.1">
    <property type="nucleotide sequence ID" value="NZ_BAABJZ010000097.1"/>
</dbReference>
<accession>A0ABP9FA06</accession>